<protein>
    <submittedName>
        <fullName evidence="1">Uncharacterized protein</fullName>
    </submittedName>
</protein>
<accession>A0A2P4YM88</accession>
<dbReference type="Proteomes" id="UP000237271">
    <property type="component" value="Unassembled WGS sequence"/>
</dbReference>
<organism evidence="1 2">
    <name type="scientific">Phytophthora palmivora</name>
    <dbReference type="NCBI Taxonomy" id="4796"/>
    <lineage>
        <taxon>Eukaryota</taxon>
        <taxon>Sar</taxon>
        <taxon>Stramenopiles</taxon>
        <taxon>Oomycota</taxon>
        <taxon>Peronosporomycetes</taxon>
        <taxon>Peronosporales</taxon>
        <taxon>Peronosporaceae</taxon>
        <taxon>Phytophthora</taxon>
    </lineage>
</organism>
<dbReference type="OrthoDB" id="119559at2759"/>
<keyword evidence="2" id="KW-1185">Reference proteome</keyword>
<gene>
    <name evidence="1" type="ORF">PHPALM_3506</name>
</gene>
<evidence type="ECO:0000313" key="1">
    <source>
        <dbReference type="EMBL" id="POM78911.1"/>
    </source>
</evidence>
<reference evidence="1 2" key="1">
    <citation type="journal article" date="2017" name="Genome Biol. Evol.">
        <title>Phytophthora megakarya and P. palmivora, closely related causal agents of cacao black pod rot, underwent increases in genome sizes and gene numbers by different mechanisms.</title>
        <authorList>
            <person name="Ali S.S."/>
            <person name="Shao J."/>
            <person name="Lary D.J."/>
            <person name="Kronmiller B."/>
            <person name="Shen D."/>
            <person name="Strem M.D."/>
            <person name="Amoako-Attah I."/>
            <person name="Akrofi A.Y."/>
            <person name="Begoude B.A."/>
            <person name="Ten Hoopen G.M."/>
            <person name="Coulibaly K."/>
            <person name="Kebe B.I."/>
            <person name="Melnick R.L."/>
            <person name="Guiltinan M.J."/>
            <person name="Tyler B.M."/>
            <person name="Meinhardt L.W."/>
            <person name="Bailey B.A."/>
        </authorList>
    </citation>
    <scope>NUCLEOTIDE SEQUENCE [LARGE SCALE GENOMIC DNA]</scope>
    <source>
        <strain evidence="2">sbr112.9</strain>
    </source>
</reference>
<dbReference type="EMBL" id="NCKW01001876">
    <property type="protein sequence ID" value="POM78911.1"/>
    <property type="molecule type" value="Genomic_DNA"/>
</dbReference>
<evidence type="ECO:0000313" key="2">
    <source>
        <dbReference type="Proteomes" id="UP000237271"/>
    </source>
</evidence>
<dbReference type="AlphaFoldDB" id="A0A2P4YM88"/>
<sequence>MGKGRQKHNNDGGSMSSTLAKFYADASGVQYQVKRTIIYLLRKQKNKLVQLCKSPAMTKLRKVLEENQKPKPPAGYDNCYTTNKICRTPSVIYARCSCDPSHAQYNAFFTSTMLHLAISISKVLSSLARTP</sequence>
<proteinExistence type="predicted"/>
<comment type="caution">
    <text evidence="1">The sequence shown here is derived from an EMBL/GenBank/DDBJ whole genome shotgun (WGS) entry which is preliminary data.</text>
</comment>
<name>A0A2P4YM88_9STRA</name>